<sequence length="85" mass="9918">MPQFLLLTKKARLFSGDEIEKTSIKEKYRRAKVPLSPKILPNRSALSMLLFRHYDDNEVDEYIYDGNDEAAHQIPEHIRRGRSCG</sequence>
<organism evidence="1 2">
    <name type="scientific">Globodera rostochiensis</name>
    <name type="common">Golden nematode worm</name>
    <name type="synonym">Heterodera rostochiensis</name>
    <dbReference type="NCBI Taxonomy" id="31243"/>
    <lineage>
        <taxon>Eukaryota</taxon>
        <taxon>Metazoa</taxon>
        <taxon>Ecdysozoa</taxon>
        <taxon>Nematoda</taxon>
        <taxon>Chromadorea</taxon>
        <taxon>Rhabditida</taxon>
        <taxon>Tylenchina</taxon>
        <taxon>Tylenchomorpha</taxon>
        <taxon>Tylenchoidea</taxon>
        <taxon>Heteroderidae</taxon>
        <taxon>Heteroderinae</taxon>
        <taxon>Globodera</taxon>
    </lineage>
</organism>
<dbReference type="WBParaSite" id="Gr19_v10_g5256.t1">
    <property type="protein sequence ID" value="Gr19_v10_g5256.t1"/>
    <property type="gene ID" value="Gr19_v10_g5256"/>
</dbReference>
<evidence type="ECO:0000313" key="1">
    <source>
        <dbReference type="Proteomes" id="UP000887572"/>
    </source>
</evidence>
<dbReference type="AlphaFoldDB" id="A0A914HYF3"/>
<reference evidence="2" key="1">
    <citation type="submission" date="2022-11" db="UniProtKB">
        <authorList>
            <consortium name="WormBaseParasite"/>
        </authorList>
    </citation>
    <scope>IDENTIFICATION</scope>
</reference>
<name>A0A914HYF3_GLORO</name>
<accession>A0A914HYF3</accession>
<proteinExistence type="predicted"/>
<dbReference type="Proteomes" id="UP000887572">
    <property type="component" value="Unplaced"/>
</dbReference>
<keyword evidence="1" id="KW-1185">Reference proteome</keyword>
<evidence type="ECO:0000313" key="2">
    <source>
        <dbReference type="WBParaSite" id="Gr19_v10_g5256.t1"/>
    </source>
</evidence>
<protein>
    <submittedName>
        <fullName evidence="2">Uncharacterized protein</fullName>
    </submittedName>
</protein>